<dbReference type="PANTHER" id="PTHR24421:SF61">
    <property type="entry name" value="OXYGEN SENSOR HISTIDINE KINASE NREB"/>
    <property type="match status" value="1"/>
</dbReference>
<dbReference type="InterPro" id="IPR036890">
    <property type="entry name" value="HATPase_C_sf"/>
</dbReference>
<feature type="transmembrane region" description="Helical" evidence="4">
    <location>
        <begin position="481"/>
        <end position="498"/>
    </location>
</feature>
<proteinExistence type="predicted"/>
<evidence type="ECO:0000256" key="3">
    <source>
        <dbReference type="ARBA" id="ARBA00023012"/>
    </source>
</evidence>
<feature type="transmembrane region" description="Helical" evidence="4">
    <location>
        <begin position="41"/>
        <end position="62"/>
    </location>
</feature>
<dbReference type="Gene3D" id="3.30.565.10">
    <property type="entry name" value="Histidine kinase-like ATPase, C-terminal domain"/>
    <property type="match status" value="1"/>
</dbReference>
<feature type="transmembrane region" description="Helical" evidence="4">
    <location>
        <begin position="399"/>
        <end position="417"/>
    </location>
</feature>
<keyword evidence="4" id="KW-1133">Transmembrane helix</keyword>
<name>A0ABV8E287_9NOCA</name>
<keyword evidence="2 6" id="KW-0418">Kinase</keyword>
<keyword evidence="7" id="KW-1185">Reference proteome</keyword>
<feature type="transmembrane region" description="Helical" evidence="4">
    <location>
        <begin position="452"/>
        <end position="475"/>
    </location>
</feature>
<comment type="caution">
    <text evidence="6">The sequence shown here is derived from an EMBL/GenBank/DDBJ whole genome shotgun (WGS) entry which is preliminary data.</text>
</comment>
<dbReference type="Pfam" id="PF02518">
    <property type="entry name" value="HATPase_c"/>
    <property type="match status" value="1"/>
</dbReference>
<organism evidence="6 7">
    <name type="scientific">Nocardia jiangsuensis</name>
    <dbReference type="NCBI Taxonomy" id="1691563"/>
    <lineage>
        <taxon>Bacteria</taxon>
        <taxon>Bacillati</taxon>
        <taxon>Actinomycetota</taxon>
        <taxon>Actinomycetes</taxon>
        <taxon>Mycobacteriales</taxon>
        <taxon>Nocardiaceae</taxon>
        <taxon>Nocardia</taxon>
    </lineage>
</organism>
<evidence type="ECO:0000256" key="4">
    <source>
        <dbReference type="SAM" id="Phobius"/>
    </source>
</evidence>
<evidence type="ECO:0000256" key="2">
    <source>
        <dbReference type="ARBA" id="ARBA00022777"/>
    </source>
</evidence>
<dbReference type="InterPro" id="IPR003594">
    <property type="entry name" value="HATPase_dom"/>
</dbReference>
<keyword evidence="4" id="KW-0472">Membrane</keyword>
<evidence type="ECO:0000259" key="5">
    <source>
        <dbReference type="Pfam" id="PF02518"/>
    </source>
</evidence>
<dbReference type="GO" id="GO:0016301">
    <property type="term" value="F:kinase activity"/>
    <property type="evidence" value="ECO:0007669"/>
    <property type="project" value="UniProtKB-KW"/>
</dbReference>
<reference evidence="7" key="1">
    <citation type="journal article" date="2019" name="Int. J. Syst. Evol. Microbiol.">
        <title>The Global Catalogue of Microorganisms (GCM) 10K type strain sequencing project: providing services to taxonomists for standard genome sequencing and annotation.</title>
        <authorList>
            <consortium name="The Broad Institute Genomics Platform"/>
            <consortium name="The Broad Institute Genome Sequencing Center for Infectious Disease"/>
            <person name="Wu L."/>
            <person name="Ma J."/>
        </authorList>
    </citation>
    <scope>NUCLEOTIDE SEQUENCE [LARGE SCALE GENOMIC DNA]</scope>
    <source>
        <strain evidence="7">CGMCC 4.7330</strain>
    </source>
</reference>
<accession>A0ABV8E287</accession>
<feature type="transmembrane region" description="Helical" evidence="4">
    <location>
        <begin position="503"/>
        <end position="521"/>
    </location>
</feature>
<evidence type="ECO:0000313" key="6">
    <source>
        <dbReference type="EMBL" id="MFC3965647.1"/>
    </source>
</evidence>
<dbReference type="SUPFAM" id="SSF55874">
    <property type="entry name" value="ATPase domain of HSP90 chaperone/DNA topoisomerase II/histidine kinase"/>
    <property type="match status" value="1"/>
</dbReference>
<feature type="transmembrane region" description="Helical" evidence="4">
    <location>
        <begin position="527"/>
        <end position="549"/>
    </location>
</feature>
<keyword evidence="3" id="KW-0902">Two-component regulatory system</keyword>
<dbReference type="CDD" id="cd16917">
    <property type="entry name" value="HATPase_UhpB-NarQ-NarX-like"/>
    <property type="match status" value="1"/>
</dbReference>
<feature type="transmembrane region" description="Helical" evidence="4">
    <location>
        <begin position="74"/>
        <end position="94"/>
    </location>
</feature>
<evidence type="ECO:0000313" key="7">
    <source>
        <dbReference type="Proteomes" id="UP001595696"/>
    </source>
</evidence>
<sequence>MRAAGAVETRILRLYCRFVGIGYLAYLGIEAHHILAETVVVAAWWTPLAVVVIFAPGVAVGAATFDRWHGSLRATATVAALSFLIPTLGWLLAWNGRTPPISYLWLSAIPGLAGLCAAAFWPARAALGYTTLLVTLTQLLNHISGAATAYLIPDLITNISYCLLLTGAGCVAVRTGRVLDDTRDRDGKQAAIEAARTAKLLERRLFLDLNHTWVMATLLAAARGTLTDGELRCHAGITLTKLAQLDEPPSSAEPMPLTKVAERIATAVREVDASTPIQVAVDPEVGEHPAVVVEVFAVATTEAVRNSTRHAGSGTVVLEVGTNQIQVRVTDEGPGFDRAAVATDRLGLRAIEERVEQIPGGSVSIATGAGQGTTVTLKWRAPRAEPHDVRTLLGMRQPVAWIATGGFLLGMGLQAATARVGIITWWPVGVALLVMTAAAAALLLVPGDPMPITATLAVTAAGPIAIALVCSVLPVPVSSSTQLWPLFLATTVYAFLCVRGRIGFGWVGSALIAAVAITWAIGTGQGLGVGIGITAIDLAPMTMATAFALTVRPAAHDIYQVRAAALRRTAAAAHLQAATTERSNQLTTLDSQLFALLERIRDEGRLTDTDAATAGLFEAHLRSIARAPGLAQPLISQAAWQARRRGIEVRLYDDGNGRADNLDDTQHDHFAAWVATELDACTSASVITVRINPPRRPTLATLVAREAAITRRSSYELEDNSTRDKPISPK</sequence>
<dbReference type="Proteomes" id="UP001595696">
    <property type="component" value="Unassembled WGS sequence"/>
</dbReference>
<feature type="domain" description="Histidine kinase/HSP90-like ATPase" evidence="5">
    <location>
        <begin position="300"/>
        <end position="381"/>
    </location>
</feature>
<keyword evidence="1" id="KW-0808">Transferase</keyword>
<protein>
    <submittedName>
        <fullName evidence="6">Sensor histidine kinase</fullName>
    </submittedName>
</protein>
<dbReference type="RefSeq" id="WP_378615666.1">
    <property type="nucleotide sequence ID" value="NZ_JBHSAX010000022.1"/>
</dbReference>
<evidence type="ECO:0000256" key="1">
    <source>
        <dbReference type="ARBA" id="ARBA00022679"/>
    </source>
</evidence>
<feature type="transmembrane region" description="Helical" evidence="4">
    <location>
        <begin position="423"/>
        <end position="445"/>
    </location>
</feature>
<dbReference type="EMBL" id="JBHSAX010000022">
    <property type="protein sequence ID" value="MFC3965647.1"/>
    <property type="molecule type" value="Genomic_DNA"/>
</dbReference>
<keyword evidence="4" id="KW-0812">Transmembrane</keyword>
<dbReference type="InterPro" id="IPR050482">
    <property type="entry name" value="Sensor_HK_TwoCompSys"/>
</dbReference>
<gene>
    <name evidence="6" type="ORF">ACFO0B_26965</name>
</gene>
<dbReference type="PANTHER" id="PTHR24421">
    <property type="entry name" value="NITRATE/NITRITE SENSOR PROTEIN NARX-RELATED"/>
    <property type="match status" value="1"/>
</dbReference>
<feature type="transmembrane region" description="Helical" evidence="4">
    <location>
        <begin position="100"/>
        <end position="120"/>
    </location>
</feature>